<dbReference type="InterPro" id="IPR038404">
    <property type="entry name" value="TRAP_DctP_sf"/>
</dbReference>
<gene>
    <name evidence="3" type="ORF">V6243_04810</name>
</gene>
<proteinExistence type="predicted"/>
<protein>
    <submittedName>
        <fullName evidence="3">TRAP transporter substrate-binding protein</fullName>
    </submittedName>
</protein>
<dbReference type="RefSeq" id="WP_341542008.1">
    <property type="nucleotide sequence ID" value="NZ_JBAKAP010000004.1"/>
</dbReference>
<name>A0ABU9GCE4_COBMA</name>
<accession>A0ABU9GCE4</accession>
<feature type="chain" id="PRO_5045215998" evidence="2">
    <location>
        <begin position="28"/>
        <end position="331"/>
    </location>
</feature>
<dbReference type="PANTHER" id="PTHR33376">
    <property type="match status" value="1"/>
</dbReference>
<dbReference type="CDD" id="cd13602">
    <property type="entry name" value="PBP2_TRAP_BpDctp6_7"/>
    <property type="match status" value="1"/>
</dbReference>
<keyword evidence="4" id="KW-1185">Reference proteome</keyword>
<dbReference type="Pfam" id="PF03480">
    <property type="entry name" value="DctP"/>
    <property type="match status" value="1"/>
</dbReference>
<sequence length="331" mass="36620">MTPSSPLRRFRSLMALTALLTTPLAQAQTTLSMSSDYEPDTLMGQRAAEFSQEVTRQSDGDLALTLRSDIRSASHLQATSAGVIDIAATLSGALAEEIPFFGISSLPAIAYNLKEANRLYQLAKPRYRELLEDHHQILLFALPWPPSGLWSTRPIADGDDLKDMPIRTYDRNTQRILLNLGADPRVMSWGELKPLLEAGSIHGALTSAMGGVSAELYRYMPNFTTLNYAMPLNIVHMNRDSFDRLDKRQQTALLAAAKATEENAWASAEAVLAEAYTTLQANGARLITPAPPALHRDLEAASQHVFDSWKQKVSRQDGNLLVEYLESRPER</sequence>
<dbReference type="Gene3D" id="3.40.190.170">
    <property type="entry name" value="Bacterial extracellular solute-binding protein, family 7"/>
    <property type="match status" value="1"/>
</dbReference>
<dbReference type="Proteomes" id="UP001378242">
    <property type="component" value="Unassembled WGS sequence"/>
</dbReference>
<feature type="signal peptide" evidence="2">
    <location>
        <begin position="1"/>
        <end position="27"/>
    </location>
</feature>
<comment type="caution">
    <text evidence="3">The sequence shown here is derived from an EMBL/GenBank/DDBJ whole genome shotgun (WGS) entry which is preliminary data.</text>
</comment>
<dbReference type="InterPro" id="IPR018389">
    <property type="entry name" value="DctP_fam"/>
</dbReference>
<keyword evidence="1 2" id="KW-0732">Signal</keyword>
<dbReference type="PANTHER" id="PTHR33376:SF4">
    <property type="entry name" value="SIALIC ACID-BINDING PERIPLASMIC PROTEIN SIAP"/>
    <property type="match status" value="1"/>
</dbReference>
<reference evidence="3 4" key="1">
    <citation type="submission" date="2024-02" db="EMBL/GenBank/DDBJ databases">
        <title>Bacteria isolated from the canopy kelp, Nereocystis luetkeana.</title>
        <authorList>
            <person name="Pfister C.A."/>
            <person name="Younker I.T."/>
            <person name="Light S.H."/>
        </authorList>
    </citation>
    <scope>NUCLEOTIDE SEQUENCE [LARGE SCALE GENOMIC DNA]</scope>
    <source>
        <strain evidence="3 4">TI.5.07</strain>
    </source>
</reference>
<evidence type="ECO:0000313" key="4">
    <source>
        <dbReference type="Proteomes" id="UP001378242"/>
    </source>
</evidence>
<dbReference type="EMBL" id="JBAKAP010000004">
    <property type="protein sequence ID" value="MEL0616144.1"/>
    <property type="molecule type" value="Genomic_DNA"/>
</dbReference>
<dbReference type="NCBIfam" id="NF037995">
    <property type="entry name" value="TRAP_S1"/>
    <property type="match status" value="1"/>
</dbReference>
<evidence type="ECO:0000256" key="1">
    <source>
        <dbReference type="ARBA" id="ARBA00022729"/>
    </source>
</evidence>
<evidence type="ECO:0000313" key="3">
    <source>
        <dbReference type="EMBL" id="MEL0616144.1"/>
    </source>
</evidence>
<evidence type="ECO:0000256" key="2">
    <source>
        <dbReference type="SAM" id="SignalP"/>
    </source>
</evidence>
<organism evidence="3 4">
    <name type="scientific">Cobetia marina</name>
    <name type="common">Deleya marina</name>
    <dbReference type="NCBI Taxonomy" id="28258"/>
    <lineage>
        <taxon>Bacteria</taxon>
        <taxon>Pseudomonadati</taxon>
        <taxon>Pseudomonadota</taxon>
        <taxon>Gammaproteobacteria</taxon>
        <taxon>Oceanospirillales</taxon>
        <taxon>Halomonadaceae</taxon>
        <taxon>Cobetia</taxon>
    </lineage>
</organism>